<evidence type="ECO:0000256" key="1">
    <source>
        <dbReference type="SAM" id="MobiDB-lite"/>
    </source>
</evidence>
<gene>
    <name evidence="2" type="ORF">RF55_16925</name>
</gene>
<sequence length="76" mass="8927">MKNKIFLKPTELPCTNKYAVLTDKKDDEDMDDYNADEEKQEREQRSNKPKNVRRPPPLVIHGKVETRARDCNRLVG</sequence>
<feature type="compositionally biased region" description="Basic and acidic residues" evidence="1">
    <location>
        <begin position="36"/>
        <end position="46"/>
    </location>
</feature>
<dbReference type="AlphaFoldDB" id="A0A0J7K3K7"/>
<evidence type="ECO:0000313" key="3">
    <source>
        <dbReference type="Proteomes" id="UP000036403"/>
    </source>
</evidence>
<accession>A0A0J7K3K7</accession>
<organism evidence="2 3">
    <name type="scientific">Lasius niger</name>
    <name type="common">Black garden ant</name>
    <dbReference type="NCBI Taxonomy" id="67767"/>
    <lineage>
        <taxon>Eukaryota</taxon>
        <taxon>Metazoa</taxon>
        <taxon>Ecdysozoa</taxon>
        <taxon>Arthropoda</taxon>
        <taxon>Hexapoda</taxon>
        <taxon>Insecta</taxon>
        <taxon>Pterygota</taxon>
        <taxon>Neoptera</taxon>
        <taxon>Endopterygota</taxon>
        <taxon>Hymenoptera</taxon>
        <taxon>Apocrita</taxon>
        <taxon>Aculeata</taxon>
        <taxon>Formicoidea</taxon>
        <taxon>Formicidae</taxon>
        <taxon>Formicinae</taxon>
        <taxon>Lasius</taxon>
        <taxon>Lasius</taxon>
    </lineage>
</organism>
<proteinExistence type="predicted"/>
<dbReference type="Proteomes" id="UP000036403">
    <property type="component" value="Unassembled WGS sequence"/>
</dbReference>
<comment type="caution">
    <text evidence="2">The sequence shown here is derived from an EMBL/GenBank/DDBJ whole genome shotgun (WGS) entry which is preliminary data.</text>
</comment>
<dbReference type="EMBL" id="LBMM01015179">
    <property type="protein sequence ID" value="KMQ84899.1"/>
    <property type="molecule type" value="Genomic_DNA"/>
</dbReference>
<keyword evidence="3" id="KW-1185">Reference proteome</keyword>
<name>A0A0J7K3K7_LASNI</name>
<reference evidence="2 3" key="1">
    <citation type="submission" date="2015-04" db="EMBL/GenBank/DDBJ databases">
        <title>Lasius niger genome sequencing.</title>
        <authorList>
            <person name="Konorov E.A."/>
            <person name="Nikitin M.A."/>
            <person name="Kirill M.V."/>
            <person name="Chang P."/>
        </authorList>
    </citation>
    <scope>NUCLEOTIDE SEQUENCE [LARGE SCALE GENOMIC DNA]</scope>
    <source>
        <tissue evidence="2">Whole</tissue>
    </source>
</reference>
<evidence type="ECO:0000313" key="2">
    <source>
        <dbReference type="EMBL" id="KMQ84899.1"/>
    </source>
</evidence>
<feature type="region of interest" description="Disordered" evidence="1">
    <location>
        <begin position="21"/>
        <end position="58"/>
    </location>
</feature>
<dbReference type="PaxDb" id="67767-A0A0J7K3K7"/>
<protein>
    <submittedName>
        <fullName evidence="2">Uncharacterized protein</fullName>
    </submittedName>
</protein>